<evidence type="ECO:0000313" key="2">
    <source>
        <dbReference type="EMBL" id="GEM01239.1"/>
    </source>
</evidence>
<dbReference type="Gene3D" id="3.90.1150.200">
    <property type="match status" value="1"/>
</dbReference>
<dbReference type="Proteomes" id="UP000321547">
    <property type="component" value="Unassembled WGS sequence"/>
</dbReference>
<comment type="caution">
    <text evidence="2">The sequence shown here is derived from an EMBL/GenBank/DDBJ whole genome shotgun (WGS) entry which is preliminary data.</text>
</comment>
<sequence length="122" mass="14317">MKTFDPFLQSVEDPSHRERLTMILQDIKDTFPELEPVIKWNQPMFVIHGTYIIGFSIAKAHLALAPEEACLEKFESEINQAGYQTTKQLVKIKWADSIDLDLIQDMVRFNIEDKQGMTRFWR</sequence>
<dbReference type="EMBL" id="BJWI01000007">
    <property type="protein sequence ID" value="GEM01239.1"/>
    <property type="molecule type" value="Genomic_DNA"/>
</dbReference>
<evidence type="ECO:0000313" key="3">
    <source>
        <dbReference type="Proteomes" id="UP000321547"/>
    </source>
</evidence>
<reference evidence="2 3" key="1">
    <citation type="submission" date="2019-07" db="EMBL/GenBank/DDBJ databases">
        <title>Whole genome shotgun sequence of Halolactibacillus halophilus NBRC 100868.</title>
        <authorList>
            <person name="Hosoyama A."/>
            <person name="Uohara A."/>
            <person name="Ohji S."/>
            <person name="Ichikawa N."/>
        </authorList>
    </citation>
    <scope>NUCLEOTIDE SEQUENCE [LARGE SCALE GENOMIC DNA]</scope>
    <source>
        <strain evidence="2 3">NBRC 100868</strain>
    </source>
</reference>
<organism evidence="2 3">
    <name type="scientific">Halolactibacillus halophilus</name>
    <dbReference type="NCBI Taxonomy" id="306540"/>
    <lineage>
        <taxon>Bacteria</taxon>
        <taxon>Bacillati</taxon>
        <taxon>Bacillota</taxon>
        <taxon>Bacilli</taxon>
        <taxon>Bacillales</taxon>
        <taxon>Bacillaceae</taxon>
        <taxon>Halolactibacillus</taxon>
    </lineage>
</organism>
<evidence type="ECO:0000259" key="1">
    <source>
        <dbReference type="Pfam" id="PF08818"/>
    </source>
</evidence>
<protein>
    <recommendedName>
        <fullName evidence="1">YdhG-like domain-containing protein</fullName>
    </recommendedName>
</protein>
<keyword evidence="3" id="KW-1185">Reference proteome</keyword>
<gene>
    <name evidence="2" type="ORF">HHA03_07710</name>
</gene>
<dbReference type="InterPro" id="IPR014922">
    <property type="entry name" value="YdhG-like"/>
</dbReference>
<dbReference type="RefSeq" id="WP_089830535.1">
    <property type="nucleotide sequence ID" value="NZ_BJWI01000007.1"/>
</dbReference>
<feature type="domain" description="YdhG-like" evidence="1">
    <location>
        <begin position="16"/>
        <end position="111"/>
    </location>
</feature>
<dbReference type="Pfam" id="PF08818">
    <property type="entry name" value="DUF1801"/>
    <property type="match status" value="1"/>
</dbReference>
<proteinExistence type="predicted"/>
<name>A0ABQ0VJB1_9BACI</name>
<dbReference type="SUPFAM" id="SSF159888">
    <property type="entry name" value="YdhG-like"/>
    <property type="match status" value="1"/>
</dbReference>
<accession>A0ABQ0VJB1</accession>